<proteinExistence type="predicted"/>
<evidence type="ECO:0000313" key="9">
    <source>
        <dbReference type="Proteomes" id="UP000319160"/>
    </source>
</evidence>
<keyword evidence="3" id="KW-0206">Cytoskeleton</keyword>
<feature type="compositionally biased region" description="Basic and acidic residues" evidence="5">
    <location>
        <begin position="623"/>
        <end position="643"/>
    </location>
</feature>
<dbReference type="EMBL" id="VFLP01000018">
    <property type="protein sequence ID" value="TRX94980.1"/>
    <property type="molecule type" value="Genomic_DNA"/>
</dbReference>
<accession>A0A553I447</accession>
<dbReference type="GO" id="GO:0005815">
    <property type="term" value="C:microtubule organizing center"/>
    <property type="evidence" value="ECO:0007669"/>
    <property type="project" value="UniProtKB-SubCell"/>
</dbReference>
<name>A0A553I447_9PEZI</name>
<dbReference type="InterPro" id="IPR051756">
    <property type="entry name" value="Centrosomal_MT-associated"/>
</dbReference>
<evidence type="ECO:0000256" key="2">
    <source>
        <dbReference type="ARBA" id="ARBA00022490"/>
    </source>
</evidence>
<dbReference type="PANTHER" id="PTHR19336:SF9">
    <property type="entry name" value="SPINDLE POLE BODY PROTEIN PPC89"/>
    <property type="match status" value="1"/>
</dbReference>
<dbReference type="InterPro" id="IPR024957">
    <property type="entry name" value="Cep57_MT-bd_dom"/>
</dbReference>
<dbReference type="AlphaFoldDB" id="A0A553I447"/>
<feature type="compositionally biased region" description="Polar residues" evidence="5">
    <location>
        <begin position="238"/>
        <end position="260"/>
    </location>
</feature>
<evidence type="ECO:0000256" key="5">
    <source>
        <dbReference type="SAM" id="MobiDB-lite"/>
    </source>
</evidence>
<gene>
    <name evidence="8" type="ORF">FHL15_004065</name>
</gene>
<dbReference type="Pfam" id="PF06657">
    <property type="entry name" value="Cep57_MT_bd"/>
    <property type="match status" value="1"/>
</dbReference>
<keyword evidence="4" id="KW-0175">Coiled coil</keyword>
<feature type="region of interest" description="Disordered" evidence="5">
    <location>
        <begin position="569"/>
        <end position="589"/>
    </location>
</feature>
<dbReference type="InterPro" id="IPR025925">
    <property type="entry name" value="PPC89_CLD"/>
</dbReference>
<comment type="caution">
    <text evidence="8">The sequence shown here is derived from an EMBL/GenBank/DDBJ whole genome shotgun (WGS) entry which is preliminary data.</text>
</comment>
<dbReference type="Pfam" id="PF14197">
    <property type="entry name" value="Cep57_CLD_2"/>
    <property type="match status" value="1"/>
</dbReference>
<reference evidence="9" key="1">
    <citation type="submission" date="2019-06" db="EMBL/GenBank/DDBJ databases">
        <title>Draft genome sequence of the griseofulvin-producing fungus Xylaria cubensis strain G536.</title>
        <authorList>
            <person name="Mead M.E."/>
            <person name="Raja H.A."/>
            <person name="Steenwyk J.L."/>
            <person name="Knowles S.L."/>
            <person name="Oberlies N.H."/>
            <person name="Rokas A."/>
        </authorList>
    </citation>
    <scope>NUCLEOTIDE SEQUENCE [LARGE SCALE GENOMIC DNA]</scope>
    <source>
        <strain evidence="9">G536</strain>
    </source>
</reference>
<feature type="coiled-coil region" evidence="4">
    <location>
        <begin position="358"/>
        <end position="433"/>
    </location>
</feature>
<evidence type="ECO:0000256" key="3">
    <source>
        <dbReference type="ARBA" id="ARBA00023212"/>
    </source>
</evidence>
<feature type="compositionally biased region" description="Polar residues" evidence="5">
    <location>
        <begin position="570"/>
        <end position="589"/>
    </location>
</feature>
<feature type="region of interest" description="Disordered" evidence="5">
    <location>
        <begin position="232"/>
        <end position="275"/>
    </location>
</feature>
<feature type="region of interest" description="Disordered" evidence="5">
    <location>
        <begin position="1"/>
        <end position="55"/>
    </location>
</feature>
<feature type="region of interest" description="Disordered" evidence="5">
    <location>
        <begin position="618"/>
        <end position="655"/>
    </location>
</feature>
<organism evidence="8 9">
    <name type="scientific">Xylaria flabelliformis</name>
    <dbReference type="NCBI Taxonomy" id="2512241"/>
    <lineage>
        <taxon>Eukaryota</taxon>
        <taxon>Fungi</taxon>
        <taxon>Dikarya</taxon>
        <taxon>Ascomycota</taxon>
        <taxon>Pezizomycotina</taxon>
        <taxon>Sordariomycetes</taxon>
        <taxon>Xylariomycetidae</taxon>
        <taxon>Xylariales</taxon>
        <taxon>Xylariaceae</taxon>
        <taxon>Xylaria</taxon>
    </lineage>
</organism>
<sequence>MDSKKSTYQSRILREMRNQAERPFSPPASTGSHGTVTLTSQLSIPDGESTRQPMLPLLNTSVLGRTFPEWKQHGKENKRPSPPPVVNNDSRSPDSAHAGYGQFPLRYLTTRRVRPHQAQARPASPVRVRFNERPASPIPPSLFSPAFSSLSSKSQFSDVCSPMVARDDQLTDKPTLKNSEIFMQSSPRLRPHQMRAPVIEDTMEFEPPLNPPRGNLTTLLNTLQTARDEITQADEPSVKQSSQISPKSQLNPGLSTNATRRLNRQPHPNDHSIQAPSMINQTAHSFFLPNLNHLQDLVSGTLRWSSLKNGMPIFVKHGKVHDKETKRHQERHADFEVVTIPEEEEQIFVSLDKIRDEIQTLQEHDEFVTKQAEHLQEEVHELQSHVAKIQSRKDSAVGSEFDNSLIVQLTHHNTELEEQVSSLKARLDQANRQISLNEIHNQSFAAERDEALQRASDHLATIKRLQTRNDAITQQKLDLQQALKGAEEDLDSERALLANLHQKYEIMSEEKKLLREDNLGLERHNDDLFNNNKLLQQNNSLLERDNNNLQNKAAQLQDTISELNKKLSQKTEATRSMQQPKGTISSLSQSKLTKMTQNWESEDRFTVVSEASAKTIPSQMHLPKHDDTRESDFTRESRHRYTQESKGSMPVTGKSKLTKMAQIQEPGDRHTVVSEMSAKTTSHTDLQMQDDYTQQIDLTREPQLDSDQENMTSALFIDDITLDSTRKSARKQKTKGTPAVRVISPILSEPSQTQQTTTGKQKEKVTPPVLTQSAKRVLNTLCHDHECYNCMVCARIQSHRHETNGKCGKKTVRVDRPVPVTDRVKNHLSTSAYDYEEQPTLRPSQDPAVALAKVMKGLKDEERHIRTAMARKQAVYDECDAAVNKKLWKKLDAEIRVLRQRRDLKRDQIYDLHDVLEGQKANAQLMSEEAIDMTIMSVLSKDPTWNGIMDF</sequence>
<comment type="subcellular location">
    <subcellularLocation>
        <location evidence="1">Cytoplasm</location>
        <location evidence="1">Cytoskeleton</location>
        <location evidence="1">Microtubule organizing center</location>
    </subcellularLocation>
</comment>
<evidence type="ECO:0000259" key="7">
    <source>
        <dbReference type="Pfam" id="PF14197"/>
    </source>
</evidence>
<feature type="domain" description="Cep57 centrosome microtubule-binding" evidence="6">
    <location>
        <begin position="839"/>
        <end position="915"/>
    </location>
</feature>
<evidence type="ECO:0008006" key="10">
    <source>
        <dbReference type="Google" id="ProtNLM"/>
    </source>
</evidence>
<dbReference type="OrthoDB" id="76453at2759"/>
<evidence type="ECO:0000313" key="8">
    <source>
        <dbReference type="EMBL" id="TRX94980.1"/>
    </source>
</evidence>
<keyword evidence="2" id="KW-0963">Cytoplasm</keyword>
<feature type="region of interest" description="Disordered" evidence="5">
    <location>
        <begin position="71"/>
        <end position="100"/>
    </location>
</feature>
<evidence type="ECO:0000256" key="1">
    <source>
        <dbReference type="ARBA" id="ARBA00004267"/>
    </source>
</evidence>
<dbReference type="PANTHER" id="PTHR19336">
    <property type="entry name" value="UNCHARACTERIZED DUF1167"/>
    <property type="match status" value="1"/>
</dbReference>
<dbReference type="STRING" id="2512241.A0A553I447"/>
<feature type="compositionally biased region" description="Polar residues" evidence="5">
    <location>
        <begin position="27"/>
        <end position="43"/>
    </location>
</feature>
<feature type="region of interest" description="Disordered" evidence="5">
    <location>
        <begin position="748"/>
        <end position="767"/>
    </location>
</feature>
<feature type="compositionally biased region" description="Polar residues" evidence="5">
    <location>
        <begin position="1"/>
        <end position="10"/>
    </location>
</feature>
<dbReference type="GO" id="GO:0008017">
    <property type="term" value="F:microtubule binding"/>
    <property type="evidence" value="ECO:0007669"/>
    <property type="project" value="InterPro"/>
</dbReference>
<dbReference type="Proteomes" id="UP000319160">
    <property type="component" value="Unassembled WGS sequence"/>
</dbReference>
<keyword evidence="9" id="KW-1185">Reference proteome</keyword>
<evidence type="ECO:0000259" key="6">
    <source>
        <dbReference type="Pfam" id="PF06657"/>
    </source>
</evidence>
<feature type="domain" description="PPC89 centrosome localisation" evidence="7">
    <location>
        <begin position="416"/>
        <end position="480"/>
    </location>
</feature>
<evidence type="ECO:0000256" key="4">
    <source>
        <dbReference type="SAM" id="Coils"/>
    </source>
</evidence>
<protein>
    <recommendedName>
        <fullName evidence="10">Cep57 centrosome microtubule-binding domain-containing protein</fullName>
    </recommendedName>
</protein>